<feature type="domain" description="Glycylpeptide N-tetradecanoyltransferase C-terminal" evidence="16">
    <location>
        <begin position="741"/>
        <end position="956"/>
    </location>
</feature>
<gene>
    <name evidence="18" type="ORF">B7463_g3782</name>
</gene>
<dbReference type="InterPro" id="IPR000073">
    <property type="entry name" value="AB_hydrolase_1"/>
</dbReference>
<evidence type="ECO:0000256" key="5">
    <source>
        <dbReference type="ARBA" id="ARBA00012923"/>
    </source>
</evidence>
<proteinExistence type="inferred from homology"/>
<evidence type="ECO:0000256" key="13">
    <source>
        <dbReference type="SAM" id="MobiDB-lite"/>
    </source>
</evidence>
<evidence type="ECO:0000256" key="10">
    <source>
        <dbReference type="ARBA" id="ARBA00048276"/>
    </source>
</evidence>
<name>A0A3E2HGL9_SCYLI</name>
<organism evidence="18 19">
    <name type="scientific">Scytalidium lignicola</name>
    <name type="common">Hyphomycete</name>
    <dbReference type="NCBI Taxonomy" id="5539"/>
    <lineage>
        <taxon>Eukaryota</taxon>
        <taxon>Fungi</taxon>
        <taxon>Dikarya</taxon>
        <taxon>Ascomycota</taxon>
        <taxon>Pezizomycotina</taxon>
        <taxon>Leotiomycetes</taxon>
        <taxon>Leotiomycetes incertae sedis</taxon>
        <taxon>Scytalidium</taxon>
    </lineage>
</organism>
<dbReference type="PANTHER" id="PTHR11377:SF5">
    <property type="entry name" value="GLYCYLPEPTIDE N-TETRADECANOYLTRANSFERASE"/>
    <property type="match status" value="1"/>
</dbReference>
<dbReference type="EMBL" id="NCSJ02000052">
    <property type="protein sequence ID" value="RFU32564.1"/>
    <property type="molecule type" value="Genomic_DNA"/>
</dbReference>
<keyword evidence="14" id="KW-0812">Transmembrane</keyword>
<dbReference type="Gene3D" id="3.40.630.30">
    <property type="match status" value="2"/>
</dbReference>
<feature type="compositionally biased region" description="Polar residues" evidence="13">
    <location>
        <begin position="474"/>
        <end position="486"/>
    </location>
</feature>
<dbReference type="GO" id="GO:0005737">
    <property type="term" value="C:cytoplasm"/>
    <property type="evidence" value="ECO:0007669"/>
    <property type="project" value="UniProtKB-SubCell"/>
</dbReference>
<keyword evidence="7" id="KW-0963">Cytoplasm</keyword>
<feature type="domain" description="Glycylpeptide N-tetradecanoyltransferase N-terminal" evidence="15">
    <location>
        <begin position="574"/>
        <end position="727"/>
    </location>
</feature>
<keyword evidence="8 11" id="KW-0808">Transferase</keyword>
<feature type="compositionally biased region" description="Basic residues" evidence="13">
    <location>
        <begin position="458"/>
        <end position="469"/>
    </location>
</feature>
<evidence type="ECO:0000313" key="19">
    <source>
        <dbReference type="Proteomes" id="UP000258309"/>
    </source>
</evidence>
<dbReference type="OrthoDB" id="60315at2759"/>
<dbReference type="InterPro" id="IPR000903">
    <property type="entry name" value="NMT"/>
</dbReference>
<keyword evidence="14" id="KW-1133">Transmembrane helix</keyword>
<dbReference type="FunFam" id="3.40.630.30:FF:000042">
    <property type="entry name" value="Glycylpeptide N-tetradecanoyltransferase"/>
    <property type="match status" value="1"/>
</dbReference>
<keyword evidence="14" id="KW-0472">Membrane</keyword>
<feature type="region of interest" description="Disordered" evidence="13">
    <location>
        <begin position="365"/>
        <end position="385"/>
    </location>
</feature>
<evidence type="ECO:0000256" key="14">
    <source>
        <dbReference type="SAM" id="Phobius"/>
    </source>
</evidence>
<evidence type="ECO:0000256" key="7">
    <source>
        <dbReference type="ARBA" id="ARBA00022490"/>
    </source>
</evidence>
<dbReference type="PANTHER" id="PTHR11377">
    <property type="entry name" value="N-MYRISTOYL TRANSFERASE"/>
    <property type="match status" value="1"/>
</dbReference>
<dbReference type="InterPro" id="IPR022676">
    <property type="entry name" value="NMT_N"/>
</dbReference>
<dbReference type="GO" id="GO:0004379">
    <property type="term" value="F:glycylpeptide N-tetradecanoyltransferase activity"/>
    <property type="evidence" value="ECO:0007669"/>
    <property type="project" value="UniProtKB-EC"/>
</dbReference>
<reference evidence="18 19" key="1">
    <citation type="submission" date="2018-05" db="EMBL/GenBank/DDBJ databases">
        <title>Draft genome sequence of Scytalidium lignicola DSM 105466, a ubiquitous saprotrophic fungus.</title>
        <authorList>
            <person name="Buettner E."/>
            <person name="Gebauer A.M."/>
            <person name="Hofrichter M."/>
            <person name="Liers C."/>
            <person name="Kellner H."/>
        </authorList>
    </citation>
    <scope>NUCLEOTIDE SEQUENCE [LARGE SCALE GENOMIC DNA]</scope>
    <source>
        <strain evidence="18 19">DSM 105466</strain>
    </source>
</reference>
<dbReference type="OMA" id="ARYDMAP"/>
<comment type="caution">
    <text evidence="18">The sequence shown here is derived from an EMBL/GenBank/DDBJ whole genome shotgun (WGS) entry which is preliminary data.</text>
</comment>
<dbReference type="SUPFAM" id="SSF53474">
    <property type="entry name" value="alpha/beta-Hydrolases"/>
    <property type="match status" value="1"/>
</dbReference>
<feature type="compositionally biased region" description="Basic and acidic residues" evidence="13">
    <location>
        <begin position="416"/>
        <end position="429"/>
    </location>
</feature>
<keyword evidence="19" id="KW-1185">Reference proteome</keyword>
<evidence type="ECO:0000256" key="4">
    <source>
        <dbReference type="ARBA" id="ARBA00011245"/>
    </source>
</evidence>
<feature type="transmembrane region" description="Helical" evidence="14">
    <location>
        <begin position="12"/>
        <end position="34"/>
    </location>
</feature>
<sequence>MVPLAPVFKKAYLALAFGVGSYVLSLIALTNPWLQRNVLYAHKAQQWWLDSNKPEQFGFVKNQVTPFNFTTPDQETIYAWHILPLGLYAEHESELLQQPSGCAEDITKTRAFELLKTDPESRLIIIFHGNAGTVAQGWRPDSYRALSDGSTSNIHILAIDYRGYGLSTGFPTEEGMIIDGVAAVDWAIQVAQIPPDRIVIFGQSMGTAVTAGVIEHFAQRGTDFAGVVLVAGFMNLPDLLTSYSIAGMIPVLTPLKVYPGLQNWFKSYIVDTWPSATRIANFVRLSKKVRLVIMHAIDDYEVPCWHADVLFAAAANATTEEGMNIELFEKTKARTTIDMGEGAFRSTWKAGGNKIIVEEMVAYGGSGRGPREEAPPSPTSYQLSPLTPSVLLLNPQDEASHYEKMAEESIAGSNPSKEKAVEKTSKENEPPAQVESDDEDGHDDAAEAGNAPTSSTAAKKKKSKKKRAKAGPTETPNDDNSNAAGNLTSSQAKQLLTWDPSIAQQFGLGQASSSTNSAVEALKRLKLDDIMATLAASGKNVKDMAAYKFWQTQPVPRLGEKTQDIEEGPFKIIDPDNVPKEPGPLVEGFEWVTVDITDKEQLKEVYELLAGHYVEDLEEMFRFNYSQSFLKWALMAPGWRKEWHVGVRASTSKKLVAFISGVPIDLRVRKKVLKSTEINFLCVHRKLRSKRLTPVLIKEITRRCYLVGVYQAIYTAGIVLPTPVSTCRYFHRSLNWMKLYEVGFSPLPKNSKPQYQVRKYQLPDHTTIKGLRPMEVKDIDTVLDSLRRYLARYDMAPEWTREEIEHWLIYKKDSPDAQVIWSYVVEDPSTNKITDFFSFYSLESSVIRNTKYDFIHAAYLYYYFTDVAFQPNFEKSALKSRLNALMNDALILAKQHKFDVFNCVSIMDNSLFVEEQKFGGGDGQLHYYLYNYKANPIAGGVDPNNQVDENCSGVGITML</sequence>
<dbReference type="SUPFAM" id="SSF55729">
    <property type="entry name" value="Acyl-CoA N-acyltransferases (Nat)"/>
    <property type="match status" value="2"/>
</dbReference>
<protein>
    <recommendedName>
        <fullName evidence="6 11">Glycylpeptide N-tetradecanoyltransferase</fullName>
        <ecNumber evidence="5 11">2.3.1.97</ecNumber>
    </recommendedName>
</protein>
<comment type="catalytic activity">
    <reaction evidence="10 11">
        <text>N-terminal glycyl-[protein] + tetradecanoyl-CoA = N-tetradecanoylglycyl-[protein] + CoA + H(+)</text>
        <dbReference type="Rhea" id="RHEA:15521"/>
        <dbReference type="Rhea" id="RHEA-COMP:12666"/>
        <dbReference type="Rhea" id="RHEA-COMP:12667"/>
        <dbReference type="ChEBI" id="CHEBI:15378"/>
        <dbReference type="ChEBI" id="CHEBI:57287"/>
        <dbReference type="ChEBI" id="CHEBI:57385"/>
        <dbReference type="ChEBI" id="CHEBI:64723"/>
        <dbReference type="ChEBI" id="CHEBI:133050"/>
        <dbReference type="EC" id="2.3.1.97"/>
    </reaction>
</comment>
<dbReference type="GO" id="GO:0008236">
    <property type="term" value="F:serine-type peptidase activity"/>
    <property type="evidence" value="ECO:0007669"/>
    <property type="project" value="InterPro"/>
</dbReference>
<feature type="non-terminal residue" evidence="18">
    <location>
        <position position="1"/>
    </location>
</feature>
<dbReference type="Pfam" id="PF01233">
    <property type="entry name" value="NMT"/>
    <property type="match status" value="1"/>
</dbReference>
<dbReference type="EC" id="2.3.1.97" evidence="5 11"/>
<dbReference type="InterPro" id="IPR022678">
    <property type="entry name" value="NMT_CS"/>
</dbReference>
<comment type="function">
    <text evidence="1 11">Adds a myristoyl group to the N-terminal glycine residue of certain cellular proteins.</text>
</comment>
<dbReference type="Proteomes" id="UP000258309">
    <property type="component" value="Unassembled WGS sequence"/>
</dbReference>
<dbReference type="Pfam" id="PF12697">
    <property type="entry name" value="Abhydrolase_6"/>
    <property type="match status" value="1"/>
</dbReference>
<dbReference type="InterPro" id="IPR016181">
    <property type="entry name" value="Acyl_CoA_acyltransferase"/>
</dbReference>
<evidence type="ECO:0000256" key="9">
    <source>
        <dbReference type="ARBA" id="ARBA00023315"/>
    </source>
</evidence>
<feature type="domain" description="AB hydrolase-1" evidence="17">
    <location>
        <begin position="124"/>
        <end position="282"/>
    </location>
</feature>
<evidence type="ECO:0000259" key="17">
    <source>
        <dbReference type="Pfam" id="PF12697"/>
    </source>
</evidence>
<dbReference type="Gene3D" id="3.40.50.1820">
    <property type="entry name" value="alpha/beta hydrolase"/>
    <property type="match status" value="1"/>
</dbReference>
<evidence type="ECO:0000256" key="8">
    <source>
        <dbReference type="ARBA" id="ARBA00022679"/>
    </source>
</evidence>
<dbReference type="Pfam" id="PF02799">
    <property type="entry name" value="NMT_C"/>
    <property type="match status" value="1"/>
</dbReference>
<evidence type="ECO:0000256" key="2">
    <source>
        <dbReference type="ARBA" id="ARBA00004496"/>
    </source>
</evidence>
<comment type="similarity">
    <text evidence="3 12">Belongs to the NMT family.</text>
</comment>
<evidence type="ECO:0000259" key="16">
    <source>
        <dbReference type="Pfam" id="PF02799"/>
    </source>
</evidence>
<dbReference type="GO" id="GO:0006508">
    <property type="term" value="P:proteolysis"/>
    <property type="evidence" value="ECO:0007669"/>
    <property type="project" value="InterPro"/>
</dbReference>
<keyword evidence="9 11" id="KW-0012">Acyltransferase</keyword>
<evidence type="ECO:0000256" key="6">
    <source>
        <dbReference type="ARBA" id="ARBA00022240"/>
    </source>
</evidence>
<evidence type="ECO:0000256" key="3">
    <source>
        <dbReference type="ARBA" id="ARBA00009469"/>
    </source>
</evidence>
<accession>A0A3E2HGL9</accession>
<evidence type="ECO:0000259" key="15">
    <source>
        <dbReference type="Pfam" id="PF01233"/>
    </source>
</evidence>
<evidence type="ECO:0000313" key="18">
    <source>
        <dbReference type="EMBL" id="RFU32564.1"/>
    </source>
</evidence>
<dbReference type="InterPro" id="IPR022677">
    <property type="entry name" value="NMT_C"/>
</dbReference>
<dbReference type="InterPro" id="IPR029058">
    <property type="entry name" value="AB_hydrolase_fold"/>
</dbReference>
<evidence type="ECO:0000256" key="1">
    <source>
        <dbReference type="ARBA" id="ARBA00003900"/>
    </source>
</evidence>
<evidence type="ECO:0000256" key="11">
    <source>
        <dbReference type="RuleBase" id="RU000586"/>
    </source>
</evidence>
<dbReference type="AlphaFoldDB" id="A0A3E2HGL9"/>
<dbReference type="STRING" id="5539.A0A3E2HGL9"/>
<feature type="non-terminal residue" evidence="18">
    <location>
        <position position="959"/>
    </location>
</feature>
<dbReference type="FunFam" id="3.40.630.30:FF:000056">
    <property type="entry name" value="Glycylpeptide N-tetradecanoyltransferase"/>
    <property type="match status" value="1"/>
</dbReference>
<comment type="subcellular location">
    <subcellularLocation>
        <location evidence="2">Cytoplasm</location>
    </subcellularLocation>
</comment>
<dbReference type="PROSITE" id="PS00976">
    <property type="entry name" value="NMT_2"/>
    <property type="match status" value="1"/>
</dbReference>
<feature type="region of interest" description="Disordered" evidence="13">
    <location>
        <begin position="402"/>
        <end position="486"/>
    </location>
</feature>
<evidence type="ECO:0000256" key="12">
    <source>
        <dbReference type="RuleBase" id="RU004178"/>
    </source>
</evidence>
<comment type="subunit">
    <text evidence="4">Monomer.</text>
</comment>